<evidence type="ECO:0000256" key="1">
    <source>
        <dbReference type="ARBA" id="ARBA00012513"/>
    </source>
</evidence>
<dbReference type="PANTHER" id="PTHR27002:SF1082">
    <property type="entry name" value="OS06G0693000 PROTEIN"/>
    <property type="match status" value="1"/>
</dbReference>
<dbReference type="Pfam" id="PF00069">
    <property type="entry name" value="Pkinase"/>
    <property type="match status" value="1"/>
</dbReference>
<dbReference type="FunFam" id="1.10.510.10:FF:001023">
    <property type="entry name" value="Os07g0541700 protein"/>
    <property type="match status" value="1"/>
</dbReference>
<sequence length="241" mass="27527">MLGRGGFGPVYKGKLQDGQEIAVKRLSKSSGQGLEEFMNEVMVISKLQHRNLVRLLGCYSEGEEKMLIYEYMPNKNPLNQKLLNWKKRFNIIEGIGRGLLYLHRDSRMKIIHRDLKASNILLDEELNPKISDFGIARIFRERENQANTKRVVGTYGYMSPEYAMQGLFSEKSDVFSFGELARDRPTISNIISMLSSDIVDLPFPKQPAFTERQIASNCKPTQQGQIRLPSCNVTLTTIYGR</sequence>
<dbReference type="GO" id="GO:0004674">
    <property type="term" value="F:protein serine/threonine kinase activity"/>
    <property type="evidence" value="ECO:0007669"/>
    <property type="project" value="UniProtKB-KW"/>
</dbReference>
<dbReference type="InterPro" id="IPR000719">
    <property type="entry name" value="Prot_kinase_dom"/>
</dbReference>
<keyword evidence="3" id="KW-0808">Transferase</keyword>
<keyword evidence="4" id="KW-0547">Nucleotide-binding</keyword>
<dbReference type="PROSITE" id="PS00108">
    <property type="entry name" value="PROTEIN_KINASE_ST"/>
    <property type="match status" value="1"/>
</dbReference>
<proteinExistence type="predicted"/>
<evidence type="ECO:0000256" key="2">
    <source>
        <dbReference type="ARBA" id="ARBA00022527"/>
    </source>
</evidence>
<evidence type="ECO:0000256" key="7">
    <source>
        <dbReference type="ARBA" id="ARBA00047899"/>
    </source>
</evidence>
<dbReference type="SMART" id="SM00220">
    <property type="entry name" value="S_TKc"/>
    <property type="match status" value="1"/>
</dbReference>
<dbReference type="GO" id="GO:0005886">
    <property type="term" value="C:plasma membrane"/>
    <property type="evidence" value="ECO:0007669"/>
    <property type="project" value="TreeGrafter"/>
</dbReference>
<dbReference type="SUPFAM" id="SSF56112">
    <property type="entry name" value="Protein kinase-like (PK-like)"/>
    <property type="match status" value="1"/>
</dbReference>
<accession>A0AAW0L088</accession>
<dbReference type="FunFam" id="3.30.200.20:FF:000924">
    <property type="entry name" value="Uncharacterized protein"/>
    <property type="match status" value="1"/>
</dbReference>
<dbReference type="PANTHER" id="PTHR27002">
    <property type="entry name" value="RECEPTOR-LIKE SERINE/THREONINE-PROTEIN KINASE SD1-8"/>
    <property type="match status" value="1"/>
</dbReference>
<reference evidence="10 11" key="1">
    <citation type="journal article" date="2018" name="Sci. Data">
        <title>The draft genome sequence of cork oak.</title>
        <authorList>
            <person name="Ramos A.M."/>
            <person name="Usie A."/>
            <person name="Barbosa P."/>
            <person name="Barros P.M."/>
            <person name="Capote T."/>
            <person name="Chaves I."/>
            <person name="Simoes F."/>
            <person name="Abreu I."/>
            <person name="Carrasquinho I."/>
            <person name="Faro C."/>
            <person name="Guimaraes J.B."/>
            <person name="Mendonca D."/>
            <person name="Nobrega F."/>
            <person name="Rodrigues L."/>
            <person name="Saibo N.J.M."/>
            <person name="Varela M.C."/>
            <person name="Egas C."/>
            <person name="Matos J."/>
            <person name="Miguel C.M."/>
            <person name="Oliveira M.M."/>
            <person name="Ricardo C.P."/>
            <person name="Goncalves S."/>
        </authorList>
    </citation>
    <scope>NUCLEOTIDE SEQUENCE [LARGE SCALE GENOMIC DNA]</scope>
    <source>
        <strain evidence="11">cv. HL8</strain>
    </source>
</reference>
<comment type="catalytic activity">
    <reaction evidence="8">
        <text>L-seryl-[protein] + ATP = O-phospho-L-seryl-[protein] + ADP + H(+)</text>
        <dbReference type="Rhea" id="RHEA:17989"/>
        <dbReference type="Rhea" id="RHEA-COMP:9863"/>
        <dbReference type="Rhea" id="RHEA-COMP:11604"/>
        <dbReference type="ChEBI" id="CHEBI:15378"/>
        <dbReference type="ChEBI" id="CHEBI:29999"/>
        <dbReference type="ChEBI" id="CHEBI:30616"/>
        <dbReference type="ChEBI" id="CHEBI:83421"/>
        <dbReference type="ChEBI" id="CHEBI:456216"/>
        <dbReference type="EC" id="2.7.11.1"/>
    </reaction>
</comment>
<keyword evidence="6" id="KW-0067">ATP-binding</keyword>
<protein>
    <recommendedName>
        <fullName evidence="1">non-specific serine/threonine protein kinase</fullName>
        <ecNumber evidence="1">2.7.11.1</ecNumber>
    </recommendedName>
</protein>
<feature type="domain" description="Protein kinase" evidence="9">
    <location>
        <begin position="1"/>
        <end position="241"/>
    </location>
</feature>
<gene>
    <name evidence="10" type="ORF">CFP56_009901</name>
</gene>
<evidence type="ECO:0000256" key="6">
    <source>
        <dbReference type="ARBA" id="ARBA00022840"/>
    </source>
</evidence>
<evidence type="ECO:0000256" key="8">
    <source>
        <dbReference type="ARBA" id="ARBA00048679"/>
    </source>
</evidence>
<name>A0AAW0L088_QUESU</name>
<evidence type="ECO:0000313" key="10">
    <source>
        <dbReference type="EMBL" id="KAK7845165.1"/>
    </source>
</evidence>
<keyword evidence="2" id="KW-0723">Serine/threonine-protein kinase</keyword>
<evidence type="ECO:0000256" key="3">
    <source>
        <dbReference type="ARBA" id="ARBA00022679"/>
    </source>
</evidence>
<organism evidence="10 11">
    <name type="scientific">Quercus suber</name>
    <name type="common">Cork oak</name>
    <dbReference type="NCBI Taxonomy" id="58331"/>
    <lineage>
        <taxon>Eukaryota</taxon>
        <taxon>Viridiplantae</taxon>
        <taxon>Streptophyta</taxon>
        <taxon>Embryophyta</taxon>
        <taxon>Tracheophyta</taxon>
        <taxon>Spermatophyta</taxon>
        <taxon>Magnoliopsida</taxon>
        <taxon>eudicotyledons</taxon>
        <taxon>Gunneridae</taxon>
        <taxon>Pentapetalae</taxon>
        <taxon>rosids</taxon>
        <taxon>fabids</taxon>
        <taxon>Fagales</taxon>
        <taxon>Fagaceae</taxon>
        <taxon>Quercus</taxon>
    </lineage>
</organism>
<keyword evidence="11" id="KW-1185">Reference proteome</keyword>
<evidence type="ECO:0000259" key="9">
    <source>
        <dbReference type="PROSITE" id="PS50011"/>
    </source>
</evidence>
<dbReference type="PROSITE" id="PS50011">
    <property type="entry name" value="PROTEIN_KINASE_DOM"/>
    <property type="match status" value="1"/>
</dbReference>
<dbReference type="GO" id="GO:0005524">
    <property type="term" value="F:ATP binding"/>
    <property type="evidence" value="ECO:0007669"/>
    <property type="project" value="UniProtKB-KW"/>
</dbReference>
<dbReference type="InterPro" id="IPR008271">
    <property type="entry name" value="Ser/Thr_kinase_AS"/>
</dbReference>
<dbReference type="Gene3D" id="3.30.200.20">
    <property type="entry name" value="Phosphorylase Kinase, domain 1"/>
    <property type="match status" value="1"/>
</dbReference>
<dbReference type="EC" id="2.7.11.1" evidence="1"/>
<dbReference type="AlphaFoldDB" id="A0AAW0L088"/>
<evidence type="ECO:0000256" key="4">
    <source>
        <dbReference type="ARBA" id="ARBA00022741"/>
    </source>
</evidence>
<dbReference type="InterPro" id="IPR011009">
    <property type="entry name" value="Kinase-like_dom_sf"/>
</dbReference>
<comment type="catalytic activity">
    <reaction evidence="7">
        <text>L-threonyl-[protein] + ATP = O-phospho-L-threonyl-[protein] + ADP + H(+)</text>
        <dbReference type="Rhea" id="RHEA:46608"/>
        <dbReference type="Rhea" id="RHEA-COMP:11060"/>
        <dbReference type="Rhea" id="RHEA-COMP:11605"/>
        <dbReference type="ChEBI" id="CHEBI:15378"/>
        <dbReference type="ChEBI" id="CHEBI:30013"/>
        <dbReference type="ChEBI" id="CHEBI:30616"/>
        <dbReference type="ChEBI" id="CHEBI:61977"/>
        <dbReference type="ChEBI" id="CHEBI:456216"/>
        <dbReference type="EC" id="2.7.11.1"/>
    </reaction>
</comment>
<dbReference type="EMBL" id="PKMF04000174">
    <property type="protein sequence ID" value="KAK7845165.1"/>
    <property type="molecule type" value="Genomic_DNA"/>
</dbReference>
<dbReference type="Proteomes" id="UP000237347">
    <property type="component" value="Unassembled WGS sequence"/>
</dbReference>
<dbReference type="Gene3D" id="1.10.510.10">
    <property type="entry name" value="Transferase(Phosphotransferase) domain 1"/>
    <property type="match status" value="1"/>
</dbReference>
<evidence type="ECO:0000256" key="5">
    <source>
        <dbReference type="ARBA" id="ARBA00022777"/>
    </source>
</evidence>
<comment type="caution">
    <text evidence="10">The sequence shown here is derived from an EMBL/GenBank/DDBJ whole genome shotgun (WGS) entry which is preliminary data.</text>
</comment>
<keyword evidence="5" id="KW-0418">Kinase</keyword>
<evidence type="ECO:0000313" key="11">
    <source>
        <dbReference type="Proteomes" id="UP000237347"/>
    </source>
</evidence>